<gene>
    <name evidence="2" type="ORF">FB567DRAFT_538549</name>
</gene>
<evidence type="ECO:0000313" key="3">
    <source>
        <dbReference type="Proteomes" id="UP000813461"/>
    </source>
</evidence>
<protein>
    <submittedName>
        <fullName evidence="2">Uncharacterized protein</fullName>
    </submittedName>
</protein>
<proteinExistence type="predicted"/>
<sequence>MLLLLYIHILAYFYTARPGLCGWLSCRRMWEWSLNFVNYRRITDKVLFKQVLPHLLRQKRLMYNFAESAAGLSCRKASSKTVV</sequence>
<comment type="caution">
    <text evidence="2">The sequence shown here is derived from an EMBL/GenBank/DDBJ whole genome shotgun (WGS) entry which is preliminary data.</text>
</comment>
<accession>A0A8K0QWA1</accession>
<feature type="chain" id="PRO_5035422855" evidence="1">
    <location>
        <begin position="19"/>
        <end position="83"/>
    </location>
</feature>
<keyword evidence="1" id="KW-0732">Signal</keyword>
<keyword evidence="3" id="KW-1185">Reference proteome</keyword>
<dbReference type="EMBL" id="JAGMVJ010000024">
    <property type="protein sequence ID" value="KAH7071642.1"/>
    <property type="molecule type" value="Genomic_DNA"/>
</dbReference>
<dbReference type="Proteomes" id="UP000813461">
    <property type="component" value="Unassembled WGS sequence"/>
</dbReference>
<name>A0A8K0QWA1_9PLEO</name>
<evidence type="ECO:0000256" key="1">
    <source>
        <dbReference type="SAM" id="SignalP"/>
    </source>
</evidence>
<feature type="signal peptide" evidence="1">
    <location>
        <begin position="1"/>
        <end position="18"/>
    </location>
</feature>
<dbReference type="AlphaFoldDB" id="A0A8K0QWA1"/>
<evidence type="ECO:0000313" key="2">
    <source>
        <dbReference type="EMBL" id="KAH7071642.1"/>
    </source>
</evidence>
<reference evidence="2" key="1">
    <citation type="journal article" date="2021" name="Nat. Commun.">
        <title>Genetic determinants of endophytism in the Arabidopsis root mycobiome.</title>
        <authorList>
            <person name="Mesny F."/>
            <person name="Miyauchi S."/>
            <person name="Thiergart T."/>
            <person name="Pickel B."/>
            <person name="Atanasova L."/>
            <person name="Karlsson M."/>
            <person name="Huettel B."/>
            <person name="Barry K.W."/>
            <person name="Haridas S."/>
            <person name="Chen C."/>
            <person name="Bauer D."/>
            <person name="Andreopoulos W."/>
            <person name="Pangilinan J."/>
            <person name="LaButti K."/>
            <person name="Riley R."/>
            <person name="Lipzen A."/>
            <person name="Clum A."/>
            <person name="Drula E."/>
            <person name="Henrissat B."/>
            <person name="Kohler A."/>
            <person name="Grigoriev I.V."/>
            <person name="Martin F.M."/>
            <person name="Hacquard S."/>
        </authorList>
    </citation>
    <scope>NUCLEOTIDE SEQUENCE</scope>
    <source>
        <strain evidence="2">MPI-SDFR-AT-0120</strain>
    </source>
</reference>
<organism evidence="2 3">
    <name type="scientific">Paraphoma chrysanthemicola</name>
    <dbReference type="NCBI Taxonomy" id="798071"/>
    <lineage>
        <taxon>Eukaryota</taxon>
        <taxon>Fungi</taxon>
        <taxon>Dikarya</taxon>
        <taxon>Ascomycota</taxon>
        <taxon>Pezizomycotina</taxon>
        <taxon>Dothideomycetes</taxon>
        <taxon>Pleosporomycetidae</taxon>
        <taxon>Pleosporales</taxon>
        <taxon>Pleosporineae</taxon>
        <taxon>Phaeosphaeriaceae</taxon>
        <taxon>Paraphoma</taxon>
    </lineage>
</organism>